<evidence type="ECO:0000256" key="3">
    <source>
        <dbReference type="ARBA" id="ARBA00022857"/>
    </source>
</evidence>
<dbReference type="NCBIfam" id="TIGR00507">
    <property type="entry name" value="aroE"/>
    <property type="match status" value="1"/>
</dbReference>
<keyword evidence="5" id="KW-0057">Aromatic amino acid biosynthesis</keyword>
<dbReference type="GO" id="GO:0008652">
    <property type="term" value="P:amino acid biosynthetic process"/>
    <property type="evidence" value="ECO:0007669"/>
    <property type="project" value="UniProtKB-KW"/>
</dbReference>
<dbReference type="PANTHER" id="PTHR21089">
    <property type="entry name" value="SHIKIMATE DEHYDROGENASE"/>
    <property type="match status" value="1"/>
</dbReference>
<evidence type="ECO:0000313" key="9">
    <source>
        <dbReference type="EMBL" id="KKN05940.1"/>
    </source>
</evidence>
<evidence type="ECO:0000256" key="2">
    <source>
        <dbReference type="ARBA" id="ARBA00022605"/>
    </source>
</evidence>
<reference evidence="9" key="1">
    <citation type="journal article" date="2015" name="Nature">
        <title>Complex archaea that bridge the gap between prokaryotes and eukaryotes.</title>
        <authorList>
            <person name="Spang A."/>
            <person name="Saw J.H."/>
            <person name="Jorgensen S.L."/>
            <person name="Zaremba-Niedzwiedzka K."/>
            <person name="Martijn J."/>
            <person name="Lind A.E."/>
            <person name="van Eijk R."/>
            <person name="Schleper C."/>
            <person name="Guy L."/>
            <person name="Ettema T.J."/>
        </authorList>
    </citation>
    <scope>NUCLEOTIDE SEQUENCE</scope>
</reference>
<evidence type="ECO:0000256" key="5">
    <source>
        <dbReference type="ARBA" id="ARBA00023141"/>
    </source>
</evidence>
<dbReference type="Gene3D" id="3.40.50.10860">
    <property type="entry name" value="Leucine Dehydrogenase, chain A, domain 1"/>
    <property type="match status" value="1"/>
</dbReference>
<organism evidence="9">
    <name type="scientific">marine sediment metagenome</name>
    <dbReference type="NCBI Taxonomy" id="412755"/>
    <lineage>
        <taxon>unclassified sequences</taxon>
        <taxon>metagenomes</taxon>
        <taxon>ecological metagenomes</taxon>
    </lineage>
</organism>
<dbReference type="EMBL" id="LAZR01004746">
    <property type="protein sequence ID" value="KKN05940.1"/>
    <property type="molecule type" value="Genomic_DNA"/>
</dbReference>
<dbReference type="InterPro" id="IPR011342">
    <property type="entry name" value="Shikimate_DH"/>
</dbReference>
<evidence type="ECO:0000259" key="8">
    <source>
        <dbReference type="Pfam" id="PF18317"/>
    </source>
</evidence>
<evidence type="ECO:0000256" key="1">
    <source>
        <dbReference type="ARBA" id="ARBA00012962"/>
    </source>
</evidence>
<dbReference type="GO" id="GO:0009073">
    <property type="term" value="P:aromatic amino acid family biosynthetic process"/>
    <property type="evidence" value="ECO:0007669"/>
    <property type="project" value="UniProtKB-KW"/>
</dbReference>
<dbReference type="AlphaFoldDB" id="A0A0F9MEZ6"/>
<dbReference type="PANTHER" id="PTHR21089:SF1">
    <property type="entry name" value="BIFUNCTIONAL 3-DEHYDROQUINATE DEHYDRATASE_SHIKIMATE DEHYDROGENASE, CHLOROPLASTIC"/>
    <property type="match status" value="1"/>
</dbReference>
<keyword evidence="3" id="KW-0521">NADP</keyword>
<feature type="domain" description="Shikimate dehydrogenase substrate binding N-terminal" evidence="7">
    <location>
        <begin position="12"/>
        <end position="94"/>
    </location>
</feature>
<dbReference type="Pfam" id="PF01488">
    <property type="entry name" value="Shikimate_DH"/>
    <property type="match status" value="1"/>
</dbReference>
<keyword evidence="4" id="KW-0560">Oxidoreductase</keyword>
<dbReference type="GO" id="GO:0019632">
    <property type="term" value="P:shikimate metabolic process"/>
    <property type="evidence" value="ECO:0007669"/>
    <property type="project" value="InterPro"/>
</dbReference>
<feature type="domain" description="SDH C-terminal" evidence="8">
    <location>
        <begin position="251"/>
        <end position="277"/>
    </location>
</feature>
<gene>
    <name evidence="9" type="ORF">LCGC14_1082330</name>
</gene>
<dbReference type="InterPro" id="IPR013708">
    <property type="entry name" value="Shikimate_DH-bd_N"/>
</dbReference>
<dbReference type="InterPro" id="IPR022893">
    <property type="entry name" value="Shikimate_DH_fam"/>
</dbReference>
<dbReference type="Gene3D" id="3.40.50.720">
    <property type="entry name" value="NAD(P)-binding Rossmann-like Domain"/>
    <property type="match status" value="1"/>
</dbReference>
<dbReference type="Pfam" id="PF08501">
    <property type="entry name" value="Shikimate_dh_N"/>
    <property type="match status" value="1"/>
</dbReference>
<dbReference type="GO" id="GO:0004764">
    <property type="term" value="F:shikimate 3-dehydrogenase (NADP+) activity"/>
    <property type="evidence" value="ECO:0007669"/>
    <property type="project" value="UniProtKB-EC"/>
</dbReference>
<feature type="domain" description="Quinate/shikimate 5-dehydrogenase/glutamyl-tRNA reductase" evidence="6">
    <location>
        <begin position="124"/>
        <end position="201"/>
    </location>
</feature>
<name>A0A0F9MEZ6_9ZZZZ</name>
<dbReference type="InterPro" id="IPR006151">
    <property type="entry name" value="Shikm_DH/Glu-tRNA_Rdtase"/>
</dbReference>
<evidence type="ECO:0000256" key="4">
    <source>
        <dbReference type="ARBA" id="ARBA00023002"/>
    </source>
</evidence>
<dbReference type="GO" id="GO:0009423">
    <property type="term" value="P:chorismate biosynthetic process"/>
    <property type="evidence" value="ECO:0007669"/>
    <property type="project" value="UniProtKB-UniPathway"/>
</dbReference>
<proteinExistence type="inferred from homology"/>
<dbReference type="Pfam" id="PF18317">
    <property type="entry name" value="SDH_C"/>
    <property type="match status" value="1"/>
</dbReference>
<dbReference type="InterPro" id="IPR041121">
    <property type="entry name" value="SDH_C"/>
</dbReference>
<dbReference type="SUPFAM" id="SSF51735">
    <property type="entry name" value="NAD(P)-binding Rossmann-fold domains"/>
    <property type="match status" value="1"/>
</dbReference>
<dbReference type="HAMAP" id="MF_00222">
    <property type="entry name" value="Shikimate_DH_AroE"/>
    <property type="match status" value="1"/>
</dbReference>
<keyword evidence="2" id="KW-0028">Amino-acid biosynthesis</keyword>
<accession>A0A0F9MEZ6</accession>
<dbReference type="UniPathway" id="UPA00053">
    <property type="reaction ID" value="UER00087"/>
</dbReference>
<dbReference type="SUPFAM" id="SSF53223">
    <property type="entry name" value="Aminoacid dehydrogenase-like, N-terminal domain"/>
    <property type="match status" value="1"/>
</dbReference>
<evidence type="ECO:0000259" key="6">
    <source>
        <dbReference type="Pfam" id="PF01488"/>
    </source>
</evidence>
<dbReference type="GO" id="GO:0050661">
    <property type="term" value="F:NADP binding"/>
    <property type="evidence" value="ECO:0007669"/>
    <property type="project" value="InterPro"/>
</dbReference>
<dbReference type="CDD" id="cd01065">
    <property type="entry name" value="NAD_bind_Shikimate_DH"/>
    <property type="match status" value="1"/>
</dbReference>
<evidence type="ECO:0000259" key="7">
    <source>
        <dbReference type="Pfam" id="PF08501"/>
    </source>
</evidence>
<protein>
    <recommendedName>
        <fullName evidence="1">shikimate dehydrogenase (NADP(+))</fullName>
        <ecNumber evidence="1">1.1.1.25</ecNumber>
    </recommendedName>
</protein>
<comment type="caution">
    <text evidence="9">The sequence shown here is derived from an EMBL/GenBank/DDBJ whole genome shotgun (WGS) entry which is preliminary data.</text>
</comment>
<dbReference type="InterPro" id="IPR046346">
    <property type="entry name" value="Aminoacid_DH-like_N_sf"/>
</dbReference>
<dbReference type="InterPro" id="IPR036291">
    <property type="entry name" value="NAD(P)-bd_dom_sf"/>
</dbReference>
<dbReference type="EC" id="1.1.1.25" evidence="1"/>
<sequence>MKITSETQMSGIIGYPLKKTLSPAMQNAAFQAVDLNWRYISIAVRPDNLGTAIKRLKRLDFKGINVTMPHKQAVLKYIDEVDDFANLAGAVNTIRFDKDKLIGYNTDGEGFLASLRREGGFEPKGKKALILGAGGAARSIALILAINNIGEISIVNRDLAKARKLVDTIKKKYYEVEFNSLSFNEDLPKIIDSTDLVVNCTPVGWEGGLVVDPDLFHSGHLVADLVYVPEDTELLVEAKKRGAKTLPGKLMLLYQGAASMEIWTKVKAPVEAMRKALDEELSIYEER</sequence>